<keyword evidence="3" id="KW-1185">Reference proteome</keyword>
<accession>A0AAD5NSW3</accession>
<protein>
    <recommendedName>
        <fullName evidence="1">Reverse transcriptase zinc-binding domain-containing protein</fullName>
    </recommendedName>
</protein>
<name>A0AAD5NSW3_ACENE</name>
<reference evidence="2" key="2">
    <citation type="submission" date="2023-02" db="EMBL/GenBank/DDBJ databases">
        <authorList>
            <person name="Swenson N.G."/>
            <person name="Wegrzyn J.L."/>
            <person name="Mcevoy S.L."/>
        </authorList>
    </citation>
    <scope>NUCLEOTIDE SEQUENCE</scope>
    <source>
        <strain evidence="2">91603</strain>
        <tissue evidence="2">Leaf</tissue>
    </source>
</reference>
<dbReference type="Pfam" id="PF13966">
    <property type="entry name" value="zf-RVT"/>
    <property type="match status" value="1"/>
</dbReference>
<dbReference type="Proteomes" id="UP001064489">
    <property type="component" value="Chromosome 4"/>
</dbReference>
<sequence>MGPSGAGGGLNTITAFWKALWKLSIPVKIKLFMWRACNNFLPTNLCLANRKVPVNPICPLCKCSEELTLHALRACRILKPARLLRLLVKVTWYDGISHFFDFMIVCFFHLNSMELGLLCVVLWRNWYIRNAYVHGCPIAVGLDSFE</sequence>
<feature type="domain" description="Reverse transcriptase zinc-binding" evidence="1">
    <location>
        <begin position="14"/>
        <end position="77"/>
    </location>
</feature>
<dbReference type="InterPro" id="IPR026960">
    <property type="entry name" value="RVT-Znf"/>
</dbReference>
<comment type="caution">
    <text evidence="2">The sequence shown here is derived from an EMBL/GenBank/DDBJ whole genome shotgun (WGS) entry which is preliminary data.</text>
</comment>
<evidence type="ECO:0000313" key="3">
    <source>
        <dbReference type="Proteomes" id="UP001064489"/>
    </source>
</evidence>
<proteinExistence type="predicted"/>
<dbReference type="EMBL" id="JAJSOW010000101">
    <property type="protein sequence ID" value="KAI9180260.1"/>
    <property type="molecule type" value="Genomic_DNA"/>
</dbReference>
<evidence type="ECO:0000313" key="2">
    <source>
        <dbReference type="EMBL" id="KAI9180260.1"/>
    </source>
</evidence>
<organism evidence="2 3">
    <name type="scientific">Acer negundo</name>
    <name type="common">Box elder</name>
    <dbReference type="NCBI Taxonomy" id="4023"/>
    <lineage>
        <taxon>Eukaryota</taxon>
        <taxon>Viridiplantae</taxon>
        <taxon>Streptophyta</taxon>
        <taxon>Embryophyta</taxon>
        <taxon>Tracheophyta</taxon>
        <taxon>Spermatophyta</taxon>
        <taxon>Magnoliopsida</taxon>
        <taxon>eudicotyledons</taxon>
        <taxon>Gunneridae</taxon>
        <taxon>Pentapetalae</taxon>
        <taxon>rosids</taxon>
        <taxon>malvids</taxon>
        <taxon>Sapindales</taxon>
        <taxon>Sapindaceae</taxon>
        <taxon>Hippocastanoideae</taxon>
        <taxon>Acereae</taxon>
        <taxon>Acer</taxon>
    </lineage>
</organism>
<dbReference type="AlphaFoldDB" id="A0AAD5NSW3"/>
<evidence type="ECO:0000259" key="1">
    <source>
        <dbReference type="Pfam" id="PF13966"/>
    </source>
</evidence>
<gene>
    <name evidence="2" type="ORF">LWI28_002923</name>
</gene>
<reference evidence="2" key="1">
    <citation type="journal article" date="2022" name="Plant J.">
        <title>Strategies of tolerance reflected in two North American maple genomes.</title>
        <authorList>
            <person name="McEvoy S.L."/>
            <person name="Sezen U.U."/>
            <person name="Trouern-Trend A."/>
            <person name="McMahon S.M."/>
            <person name="Schaberg P.G."/>
            <person name="Yang J."/>
            <person name="Wegrzyn J.L."/>
            <person name="Swenson N.G."/>
        </authorList>
    </citation>
    <scope>NUCLEOTIDE SEQUENCE</scope>
    <source>
        <strain evidence="2">91603</strain>
    </source>
</reference>